<gene>
    <name evidence="8" type="ORF">C2S53_015808</name>
</gene>
<feature type="chain" id="PRO_5042037478" evidence="7">
    <location>
        <begin position="23"/>
        <end position="513"/>
    </location>
</feature>
<dbReference type="Gene3D" id="3.20.20.80">
    <property type="entry name" value="Glycosidases"/>
    <property type="match status" value="1"/>
</dbReference>
<keyword evidence="3 6" id="KW-0326">Glycosidase</keyword>
<dbReference type="GO" id="GO:0005975">
    <property type="term" value="P:carbohydrate metabolic process"/>
    <property type="evidence" value="ECO:0007669"/>
    <property type="project" value="InterPro"/>
</dbReference>
<comment type="similarity">
    <text evidence="1 5">Belongs to the glycosyl hydrolase 1 family.</text>
</comment>
<dbReference type="InterPro" id="IPR017853">
    <property type="entry name" value="GH"/>
</dbReference>
<evidence type="ECO:0000256" key="1">
    <source>
        <dbReference type="ARBA" id="ARBA00010838"/>
    </source>
</evidence>
<evidence type="ECO:0000256" key="3">
    <source>
        <dbReference type="ARBA" id="ARBA00023295"/>
    </source>
</evidence>
<comment type="caution">
    <text evidence="8">The sequence shown here is derived from an EMBL/GenBank/DDBJ whole genome shotgun (WGS) entry which is preliminary data.</text>
</comment>
<keyword evidence="2 6" id="KW-0378">Hydrolase</keyword>
<evidence type="ECO:0000256" key="2">
    <source>
        <dbReference type="ARBA" id="ARBA00022801"/>
    </source>
</evidence>
<keyword evidence="7" id="KW-0732">Signal</keyword>
<evidence type="ECO:0000313" key="8">
    <source>
        <dbReference type="EMBL" id="KAH6820385.1"/>
    </source>
</evidence>
<dbReference type="Pfam" id="PF00232">
    <property type="entry name" value="Glyco_hydro_1"/>
    <property type="match status" value="1"/>
</dbReference>
<accession>A0AAD4IRT4</accession>
<dbReference type="PROSITE" id="PS00653">
    <property type="entry name" value="GLYCOSYL_HYDROL_F1_2"/>
    <property type="match status" value="1"/>
</dbReference>
<keyword evidence="9" id="KW-1185">Reference proteome</keyword>
<reference evidence="8 9" key="1">
    <citation type="journal article" date="2021" name="Nat. Commun.">
        <title>Incipient diploidization of the medicinal plant Perilla within 10,000 years.</title>
        <authorList>
            <person name="Zhang Y."/>
            <person name="Shen Q."/>
            <person name="Leng L."/>
            <person name="Zhang D."/>
            <person name="Chen S."/>
            <person name="Shi Y."/>
            <person name="Ning Z."/>
            <person name="Chen S."/>
        </authorList>
    </citation>
    <scope>NUCLEOTIDE SEQUENCE [LARGE SCALE GENOMIC DNA]</scope>
    <source>
        <strain evidence="9">cv. PC099</strain>
    </source>
</reference>
<dbReference type="GO" id="GO:0008422">
    <property type="term" value="F:beta-glucosidase activity"/>
    <property type="evidence" value="ECO:0007669"/>
    <property type="project" value="TreeGrafter"/>
</dbReference>
<sequence>MATIAALLLILLFLQLFSSSLAGSAASSHSSLSSHFNRGSFPPGFIFGAASASYQSEGAAFEDGKGPSIWDTYTHKFPEKIVDRSNGDVANDFYHRYKDDVKLMKYLKMDTFRMSISWSRILPSGKLSGGINKQGIAFYNNVFNELLANGIIPFVTLFHWDVPQALEDEYGGFLSPRIIDDFKDFSEVCFKEFGDRVKHWITLNEPFSFANGGYDGNFIGNFAPGRCSDRSICAAGNSSTEPYIVAHHLLLSHGAAVKLYRDKFQGLQKGEIGITIVTHWFVPYSNSTADAKAAQRALDFIYGWFMDPVVYGSYPKSMRSIVQNRLPKFSKQQKALLKGSFDFLGLNYYTGNYAAHVLSRTGNITSTSDSMTLLTTVRNGKPIGDPTGVPIFFVYPKGLHDLLVYTKEKYKNPKIYITENGMGDQNNGTIKQLITDPQRIDFYSRHLKAVRRAIGDGVNVKGYIAWSFLDDFEWGSGYTQLFGLCFVDRKNGLKRLPKRSALWYKKFLTKKRT</sequence>
<dbReference type="PANTHER" id="PTHR10353:SF318">
    <property type="entry name" value="BETA-GLUCOSIDASE 31-RELATED"/>
    <property type="match status" value="1"/>
</dbReference>
<dbReference type="FunFam" id="3.20.20.80:FF:000020">
    <property type="entry name" value="Beta-glucosidase 12"/>
    <property type="match status" value="1"/>
</dbReference>
<organism evidence="8 9">
    <name type="scientific">Perilla frutescens var. hirtella</name>
    <name type="common">Perilla citriodora</name>
    <name type="synonym">Perilla setoyensis</name>
    <dbReference type="NCBI Taxonomy" id="608512"/>
    <lineage>
        <taxon>Eukaryota</taxon>
        <taxon>Viridiplantae</taxon>
        <taxon>Streptophyta</taxon>
        <taxon>Embryophyta</taxon>
        <taxon>Tracheophyta</taxon>
        <taxon>Spermatophyta</taxon>
        <taxon>Magnoliopsida</taxon>
        <taxon>eudicotyledons</taxon>
        <taxon>Gunneridae</taxon>
        <taxon>Pentapetalae</taxon>
        <taxon>asterids</taxon>
        <taxon>lamiids</taxon>
        <taxon>Lamiales</taxon>
        <taxon>Lamiaceae</taxon>
        <taxon>Nepetoideae</taxon>
        <taxon>Elsholtzieae</taxon>
        <taxon>Perilla</taxon>
    </lineage>
</organism>
<name>A0AAD4IRT4_PERFH</name>
<dbReference type="InterPro" id="IPR033132">
    <property type="entry name" value="GH_1_N_CS"/>
</dbReference>
<dbReference type="InterPro" id="IPR018120">
    <property type="entry name" value="Glyco_hydro_1_AS"/>
</dbReference>
<proteinExistence type="inferred from homology"/>
<protein>
    <submittedName>
        <fullName evidence="8">Beta glucosidase 17</fullName>
    </submittedName>
</protein>
<dbReference type="EMBL" id="SDAM02003990">
    <property type="protein sequence ID" value="KAH6820385.1"/>
    <property type="molecule type" value="Genomic_DNA"/>
</dbReference>
<evidence type="ECO:0000313" key="9">
    <source>
        <dbReference type="Proteomes" id="UP001190926"/>
    </source>
</evidence>
<feature type="signal peptide" evidence="7">
    <location>
        <begin position="1"/>
        <end position="22"/>
    </location>
</feature>
<dbReference type="SUPFAM" id="SSF51445">
    <property type="entry name" value="(Trans)glycosidases"/>
    <property type="match status" value="1"/>
</dbReference>
<evidence type="ECO:0000256" key="4">
    <source>
        <dbReference type="PROSITE-ProRule" id="PRU10055"/>
    </source>
</evidence>
<evidence type="ECO:0000256" key="6">
    <source>
        <dbReference type="RuleBase" id="RU004468"/>
    </source>
</evidence>
<dbReference type="PRINTS" id="PR00131">
    <property type="entry name" value="GLHYDRLASE1"/>
</dbReference>
<dbReference type="PANTHER" id="PTHR10353">
    <property type="entry name" value="GLYCOSYL HYDROLASE"/>
    <property type="match status" value="1"/>
</dbReference>
<evidence type="ECO:0000256" key="7">
    <source>
        <dbReference type="SAM" id="SignalP"/>
    </source>
</evidence>
<dbReference type="PROSITE" id="PS00572">
    <property type="entry name" value="GLYCOSYL_HYDROL_F1_1"/>
    <property type="match status" value="1"/>
</dbReference>
<feature type="active site" description="Nucleophile" evidence="4">
    <location>
        <position position="419"/>
    </location>
</feature>
<evidence type="ECO:0000256" key="5">
    <source>
        <dbReference type="RuleBase" id="RU003690"/>
    </source>
</evidence>
<dbReference type="InterPro" id="IPR001360">
    <property type="entry name" value="Glyco_hydro_1"/>
</dbReference>
<dbReference type="AlphaFoldDB" id="A0AAD4IRT4"/>
<dbReference type="Proteomes" id="UP001190926">
    <property type="component" value="Unassembled WGS sequence"/>
</dbReference>